<dbReference type="HAMAP" id="MF_02077">
    <property type="entry name" value="Amj_flippase"/>
    <property type="match status" value="1"/>
</dbReference>
<proteinExistence type="inferred from homology"/>
<evidence type="ECO:0000313" key="2">
    <source>
        <dbReference type="EMBL" id="RBP43702.1"/>
    </source>
</evidence>
<dbReference type="GO" id="GO:0009252">
    <property type="term" value="P:peptidoglycan biosynthetic process"/>
    <property type="evidence" value="ECO:0007669"/>
    <property type="project" value="UniProtKB-UniRule"/>
</dbReference>
<dbReference type="GO" id="GO:0015648">
    <property type="term" value="F:lipid-linked peptidoglycan transporter activity"/>
    <property type="evidence" value="ECO:0007669"/>
    <property type="project" value="UniProtKB-UniRule"/>
</dbReference>
<keyword evidence="1" id="KW-1003">Cell membrane</keyword>
<keyword evidence="1" id="KW-0133">Cell shape</keyword>
<comment type="subcellular location">
    <subcellularLocation>
        <location evidence="1">Cell membrane</location>
        <topology evidence="1">Multi-pass membrane protein</topology>
    </subcellularLocation>
</comment>
<dbReference type="GO" id="GO:0071555">
    <property type="term" value="P:cell wall organization"/>
    <property type="evidence" value="ECO:0007669"/>
    <property type="project" value="UniProtKB-KW"/>
</dbReference>
<dbReference type="EMBL" id="QNRR01000005">
    <property type="protein sequence ID" value="RBP43702.1"/>
    <property type="molecule type" value="Genomic_DNA"/>
</dbReference>
<feature type="transmembrane region" description="Helical" evidence="1">
    <location>
        <begin position="154"/>
        <end position="178"/>
    </location>
</feature>
<name>A0A366HMZ9_9BACT</name>
<comment type="pathway">
    <text evidence="1">Cell wall biogenesis; peptidoglycan biosynthesis.</text>
</comment>
<keyword evidence="1" id="KW-1133">Transmembrane helix</keyword>
<keyword evidence="3" id="KW-1185">Reference proteome</keyword>
<feature type="transmembrane region" description="Helical" evidence="1">
    <location>
        <begin position="238"/>
        <end position="260"/>
    </location>
</feature>
<organism evidence="2 3">
    <name type="scientific">Roseimicrobium gellanilyticum</name>
    <dbReference type="NCBI Taxonomy" id="748857"/>
    <lineage>
        <taxon>Bacteria</taxon>
        <taxon>Pseudomonadati</taxon>
        <taxon>Verrucomicrobiota</taxon>
        <taxon>Verrucomicrobiia</taxon>
        <taxon>Verrucomicrobiales</taxon>
        <taxon>Verrucomicrobiaceae</taxon>
        <taxon>Roseimicrobium</taxon>
    </lineage>
</organism>
<evidence type="ECO:0000256" key="1">
    <source>
        <dbReference type="HAMAP-Rule" id="MF_02077"/>
    </source>
</evidence>
<dbReference type="AlphaFoldDB" id="A0A366HMZ9"/>
<keyword evidence="1" id="KW-0812">Transmembrane</keyword>
<dbReference type="Proteomes" id="UP000253426">
    <property type="component" value="Unassembled WGS sequence"/>
</dbReference>
<dbReference type="OrthoDB" id="7888986at2"/>
<feature type="transmembrane region" description="Helical" evidence="1">
    <location>
        <begin position="190"/>
        <end position="209"/>
    </location>
</feature>
<comment type="function">
    <text evidence="1">Involved in peptidoglycan biosynthesis. Transports lipid-linked peptidoglycan precursors from the inner to the outer leaflet of the cytoplasmic membrane.</text>
</comment>
<sequence>MDTNLLVICGLTFVIHLIGTLAYAARIAGIRTGHIATALTLFNVLVLISRTSNSFQAPFLAKRIEVSLAESMAPLFADFQWILGAAALATAVGAILVPTAQRALSRAVALLQVHRSMFRLVCHGMHPRRLLLMRRYLTLPSRGNLRAMQTRGGLSWNFIVLNVVAVALWTVGVFAALYAGALEPQFRVTCSNLSAIINGLATIIMFLVLDPQLSLMTDDAARQRVGQGQFRAAVTSLVGARLAGVLLAQLLLVPAAMLIAQVARWI</sequence>
<feature type="transmembrane region" description="Helical" evidence="1">
    <location>
        <begin position="73"/>
        <end position="97"/>
    </location>
</feature>
<reference evidence="2 3" key="1">
    <citation type="submission" date="2018-06" db="EMBL/GenBank/DDBJ databases">
        <title>Genomic Encyclopedia of Type Strains, Phase IV (KMG-IV): sequencing the most valuable type-strain genomes for metagenomic binning, comparative biology and taxonomic classification.</title>
        <authorList>
            <person name="Goeker M."/>
        </authorList>
    </citation>
    <scope>NUCLEOTIDE SEQUENCE [LARGE SCALE GENOMIC DNA]</scope>
    <source>
        <strain evidence="2 3">DSM 25532</strain>
    </source>
</reference>
<keyword evidence="1" id="KW-0472">Membrane</keyword>
<dbReference type="UniPathway" id="UPA00219"/>
<dbReference type="InterPro" id="IPR021260">
    <property type="entry name" value="Amj"/>
</dbReference>
<keyword evidence="1" id="KW-0573">Peptidoglycan synthesis</keyword>
<dbReference type="GO" id="GO:0005886">
    <property type="term" value="C:plasma membrane"/>
    <property type="evidence" value="ECO:0007669"/>
    <property type="project" value="UniProtKB-SubCell"/>
</dbReference>
<accession>A0A366HMZ9</accession>
<keyword evidence="1" id="KW-0813">Transport</keyword>
<gene>
    <name evidence="1" type="primary">amj</name>
    <name evidence="2" type="ORF">DES53_105101</name>
</gene>
<comment type="caution">
    <text evidence="1">Lacks conserved residue(s) required for the propagation of feature annotation.</text>
</comment>
<keyword evidence="1" id="KW-0961">Cell wall biogenesis/degradation</keyword>
<comment type="similarity">
    <text evidence="1">Belongs to the Amj family.</text>
</comment>
<comment type="caution">
    <text evidence="2">The sequence shown here is derived from an EMBL/GenBank/DDBJ whole genome shotgun (WGS) entry which is preliminary data.</text>
</comment>
<dbReference type="RefSeq" id="WP_113959182.1">
    <property type="nucleotide sequence ID" value="NZ_QNRR01000005.1"/>
</dbReference>
<dbReference type="Pfam" id="PF10997">
    <property type="entry name" value="Amj"/>
    <property type="match status" value="1"/>
</dbReference>
<protein>
    <recommendedName>
        <fullName evidence="1">Lipid II flippase Amj</fullName>
    </recommendedName>
</protein>
<dbReference type="GO" id="GO:0008360">
    <property type="term" value="P:regulation of cell shape"/>
    <property type="evidence" value="ECO:0007669"/>
    <property type="project" value="UniProtKB-KW"/>
</dbReference>
<evidence type="ECO:0000313" key="3">
    <source>
        <dbReference type="Proteomes" id="UP000253426"/>
    </source>
</evidence>